<evidence type="ECO:0000313" key="3">
    <source>
        <dbReference type="Proteomes" id="UP000283387"/>
    </source>
</evidence>
<dbReference type="InterPro" id="IPR032710">
    <property type="entry name" value="NTF2-like_dom_sf"/>
</dbReference>
<evidence type="ECO:0000256" key="1">
    <source>
        <dbReference type="SAM" id="SignalP"/>
    </source>
</evidence>
<dbReference type="SUPFAM" id="SSF54427">
    <property type="entry name" value="NTF2-like"/>
    <property type="match status" value="1"/>
</dbReference>
<dbReference type="Proteomes" id="UP000283387">
    <property type="component" value="Unassembled WGS sequence"/>
</dbReference>
<feature type="signal peptide" evidence="1">
    <location>
        <begin position="1"/>
        <end position="25"/>
    </location>
</feature>
<dbReference type="GO" id="GO:0030638">
    <property type="term" value="P:polyketide metabolic process"/>
    <property type="evidence" value="ECO:0007669"/>
    <property type="project" value="InterPro"/>
</dbReference>
<protein>
    <submittedName>
        <fullName evidence="2">Putative ester cyclase</fullName>
    </submittedName>
</protein>
<proteinExistence type="predicted"/>
<dbReference type="PANTHER" id="PTHR38436:SF1">
    <property type="entry name" value="ESTER CYCLASE"/>
    <property type="match status" value="1"/>
</dbReference>
<accession>A0A419W6G4</accession>
<sequence>MKTKKLTIRVAAMAAVIAFISTLSSCNTNPNQVTVSKTELDSLRNQVNEMVVGNAVLAENLMKFDTLDFTVFSHREWVRLHESHAKDIKVHWPDGRIVVGIEQHIKDLDAMFPYAPDTRITEHPVKFGSADGQWTAVTGVFEATFTEPMAIGNGKFIQPTGKKVKMPMCTIGRWENGVMVEEWLFWDNKTYMTQLGLM</sequence>
<dbReference type="Pfam" id="PF07366">
    <property type="entry name" value="SnoaL"/>
    <property type="match status" value="1"/>
</dbReference>
<dbReference type="RefSeq" id="WP_211338003.1">
    <property type="nucleotide sequence ID" value="NZ_RAPN01000001.1"/>
</dbReference>
<dbReference type="PANTHER" id="PTHR38436">
    <property type="entry name" value="POLYKETIDE CYCLASE SNOAL-LIKE DOMAIN"/>
    <property type="match status" value="1"/>
</dbReference>
<dbReference type="InterPro" id="IPR009959">
    <property type="entry name" value="Cyclase_SnoaL-like"/>
</dbReference>
<feature type="chain" id="PRO_5019044428" evidence="1">
    <location>
        <begin position="26"/>
        <end position="198"/>
    </location>
</feature>
<keyword evidence="3" id="KW-1185">Reference proteome</keyword>
<keyword evidence="1" id="KW-0732">Signal</keyword>
<name>A0A419W6G4_9BACT</name>
<comment type="caution">
    <text evidence="2">The sequence shown here is derived from an EMBL/GenBank/DDBJ whole genome shotgun (WGS) entry which is preliminary data.</text>
</comment>
<dbReference type="Gene3D" id="3.10.450.50">
    <property type="match status" value="1"/>
</dbReference>
<reference evidence="2 3" key="1">
    <citation type="submission" date="2018-09" db="EMBL/GenBank/DDBJ databases">
        <title>Genomic Encyclopedia of Archaeal and Bacterial Type Strains, Phase II (KMG-II): from individual species to whole genera.</title>
        <authorList>
            <person name="Goeker M."/>
        </authorList>
    </citation>
    <scope>NUCLEOTIDE SEQUENCE [LARGE SCALE GENOMIC DNA]</scope>
    <source>
        <strain evidence="2 3">DSM 27148</strain>
    </source>
</reference>
<organism evidence="2 3">
    <name type="scientific">Mangrovibacterium diazotrophicum</name>
    <dbReference type="NCBI Taxonomy" id="1261403"/>
    <lineage>
        <taxon>Bacteria</taxon>
        <taxon>Pseudomonadati</taxon>
        <taxon>Bacteroidota</taxon>
        <taxon>Bacteroidia</taxon>
        <taxon>Marinilabiliales</taxon>
        <taxon>Prolixibacteraceae</taxon>
        <taxon>Mangrovibacterium</taxon>
    </lineage>
</organism>
<dbReference type="EMBL" id="RAPN01000001">
    <property type="protein sequence ID" value="RKD91057.1"/>
    <property type="molecule type" value="Genomic_DNA"/>
</dbReference>
<dbReference type="AlphaFoldDB" id="A0A419W6G4"/>
<gene>
    <name evidence="2" type="ORF">BC643_1406</name>
</gene>
<evidence type="ECO:0000313" key="2">
    <source>
        <dbReference type="EMBL" id="RKD91057.1"/>
    </source>
</evidence>
<dbReference type="PROSITE" id="PS51257">
    <property type="entry name" value="PROKAR_LIPOPROTEIN"/>
    <property type="match status" value="1"/>
</dbReference>